<dbReference type="AlphaFoldDB" id="G7H495"/>
<proteinExistence type="predicted"/>
<dbReference type="EMBL" id="BAEE01000061">
    <property type="protein sequence ID" value="GAB10670.1"/>
    <property type="molecule type" value="Genomic_DNA"/>
</dbReference>
<gene>
    <name evidence="3" type="ORF">GOARA_061_01090</name>
</gene>
<dbReference type="PANTHER" id="PTHR34512:SF30">
    <property type="entry name" value="OUTER MEMBRANE PROTEIN ASSEMBLY FACTOR BAMB"/>
    <property type="match status" value="1"/>
</dbReference>
<name>G7H495_9ACTN</name>
<protein>
    <recommendedName>
        <fullName evidence="2">Pyrrolo-quinoline quinone repeat domain-containing protein</fullName>
    </recommendedName>
</protein>
<dbReference type="InterPro" id="IPR018391">
    <property type="entry name" value="PQQ_b-propeller_rpt"/>
</dbReference>
<dbReference type="PANTHER" id="PTHR34512">
    <property type="entry name" value="CELL SURFACE PROTEIN"/>
    <property type="match status" value="1"/>
</dbReference>
<keyword evidence="4" id="KW-1185">Reference proteome</keyword>
<dbReference type="Proteomes" id="UP000035088">
    <property type="component" value="Unassembled WGS sequence"/>
</dbReference>
<dbReference type="RefSeq" id="WP_007322745.1">
    <property type="nucleotide sequence ID" value="NZ_BAEE01000061.1"/>
</dbReference>
<evidence type="ECO:0000256" key="1">
    <source>
        <dbReference type="SAM" id="SignalP"/>
    </source>
</evidence>
<dbReference type="STRING" id="1073574.GOARA_061_01090"/>
<dbReference type="SUPFAM" id="SSF50998">
    <property type="entry name" value="Quinoprotein alcohol dehydrogenase-like"/>
    <property type="match status" value="1"/>
</dbReference>
<evidence type="ECO:0000313" key="4">
    <source>
        <dbReference type="Proteomes" id="UP000035088"/>
    </source>
</evidence>
<accession>G7H495</accession>
<sequence length="451" mass="47544">MSRAARPSGASRPFPRTRLAARATVIASTAAALAVALASCSDGQVSVKSLASPGWSSFGGNAGNTNFAYPEVPDDLALSWSRPTGGPITSPLTISNQSNVSVTASTADGCNWMVLDQRAGRMNYCKRMRPGVEVQSPLIDQFDQTYVGEETMFLGWTAGGSIRWRMPVIGVPTSAKFVAPSVVLVATTQGQILLLNTQDATFAAPEVRLRADANPDNAMAGFSDCVTSGPRCGIPAPVAVDVDAQRMYLNFWPQGAIASQIRALDYGEADGKREVREAWHADIPGGVVGPAAVSADGKTVYAFSRLGKLVALHAENGETKWTYDYGDPGFATLTATPDGLIIPAGPLGGPLRLLADRGERAEQVWSRDDLKTASLATLTNSGTAWTVVRTGDDTLALTEVSTEDGKTLRMLPLPDAKGFTTGVAVSPKGQLAVATNIGKVYFFDSKDEIGR</sequence>
<dbReference type="InterPro" id="IPR002372">
    <property type="entry name" value="PQQ_rpt_dom"/>
</dbReference>
<dbReference type="SMART" id="SM00564">
    <property type="entry name" value="PQQ"/>
    <property type="match status" value="1"/>
</dbReference>
<organism evidence="3 4">
    <name type="scientific">Gordonia araii NBRC 100433</name>
    <dbReference type="NCBI Taxonomy" id="1073574"/>
    <lineage>
        <taxon>Bacteria</taxon>
        <taxon>Bacillati</taxon>
        <taxon>Actinomycetota</taxon>
        <taxon>Actinomycetes</taxon>
        <taxon>Mycobacteriales</taxon>
        <taxon>Gordoniaceae</taxon>
        <taxon>Gordonia</taxon>
    </lineage>
</organism>
<dbReference type="Pfam" id="PF13360">
    <property type="entry name" value="PQQ_2"/>
    <property type="match status" value="1"/>
</dbReference>
<dbReference type="OrthoDB" id="6189277at2"/>
<keyword evidence="1" id="KW-0732">Signal</keyword>
<comment type="caution">
    <text evidence="3">The sequence shown here is derived from an EMBL/GenBank/DDBJ whole genome shotgun (WGS) entry which is preliminary data.</text>
</comment>
<feature type="chain" id="PRO_5038483817" description="Pyrrolo-quinoline quinone repeat domain-containing protein" evidence="1">
    <location>
        <begin position="35"/>
        <end position="451"/>
    </location>
</feature>
<evidence type="ECO:0000259" key="2">
    <source>
        <dbReference type="Pfam" id="PF13360"/>
    </source>
</evidence>
<feature type="signal peptide" evidence="1">
    <location>
        <begin position="1"/>
        <end position="34"/>
    </location>
</feature>
<reference evidence="3 4" key="1">
    <citation type="submission" date="2011-11" db="EMBL/GenBank/DDBJ databases">
        <title>Whole genome shotgun sequence of Gordonia araii NBRC 100433.</title>
        <authorList>
            <person name="Yoshida Y."/>
            <person name="Hosoyama A."/>
            <person name="Tsuchikane K."/>
            <person name="Katsumata H."/>
            <person name="Yamazaki S."/>
            <person name="Fujita N."/>
        </authorList>
    </citation>
    <scope>NUCLEOTIDE SEQUENCE [LARGE SCALE GENOMIC DNA]</scope>
    <source>
        <strain evidence="3 4">NBRC 100433</strain>
    </source>
</reference>
<evidence type="ECO:0000313" key="3">
    <source>
        <dbReference type="EMBL" id="GAB10670.1"/>
    </source>
</evidence>
<feature type="domain" description="Pyrrolo-quinoline quinone repeat" evidence="2">
    <location>
        <begin position="276"/>
        <end position="442"/>
    </location>
</feature>
<dbReference type="InterPro" id="IPR011047">
    <property type="entry name" value="Quinoprotein_ADH-like_sf"/>
</dbReference>
<dbReference type="InterPro" id="IPR015943">
    <property type="entry name" value="WD40/YVTN_repeat-like_dom_sf"/>
</dbReference>
<dbReference type="Gene3D" id="2.130.10.10">
    <property type="entry name" value="YVTN repeat-like/Quinoprotein amine dehydrogenase"/>
    <property type="match status" value="1"/>
</dbReference>